<name>A0A1H8QMZ9_9EURY</name>
<sequence>MIRPPHSPTTRSERRTFLRALAGLTALGGAASVFAGTATAHFPADLDVSVAPFRGDGPLPRHDRGQVRVAVTNVDDVVATADATRYRFGAPDVVADGGGAEATRACRIRDVDDDGRNDLVLRFPFADAGFSGEEERAELRWDRDESREHGLSGVDDVSFRCRRER</sequence>
<evidence type="ECO:0000313" key="2">
    <source>
        <dbReference type="Proteomes" id="UP000199126"/>
    </source>
</evidence>
<dbReference type="EMBL" id="FODV01000003">
    <property type="protein sequence ID" value="SEO55337.1"/>
    <property type="molecule type" value="Genomic_DNA"/>
</dbReference>
<keyword evidence="2" id="KW-1185">Reference proteome</keyword>
<dbReference type="AlphaFoldDB" id="A0A1H8QMZ9"/>
<accession>A0A1H8QMZ9</accession>
<dbReference type="PROSITE" id="PS51318">
    <property type="entry name" value="TAT"/>
    <property type="match status" value="1"/>
</dbReference>
<gene>
    <name evidence="1" type="ORF">SAMN04487948_103199</name>
</gene>
<proteinExistence type="predicted"/>
<dbReference type="OrthoDB" id="304950at2157"/>
<dbReference type="InterPro" id="IPR006311">
    <property type="entry name" value="TAT_signal"/>
</dbReference>
<evidence type="ECO:0000313" key="1">
    <source>
        <dbReference type="EMBL" id="SEO55337.1"/>
    </source>
</evidence>
<protein>
    <submittedName>
        <fullName evidence="1">Uncharacterized protein</fullName>
    </submittedName>
</protein>
<dbReference type="Proteomes" id="UP000199126">
    <property type="component" value="Unassembled WGS sequence"/>
</dbReference>
<reference evidence="2" key="1">
    <citation type="submission" date="2016-10" db="EMBL/GenBank/DDBJ databases">
        <authorList>
            <person name="Varghese N."/>
            <person name="Submissions S."/>
        </authorList>
    </citation>
    <scope>NUCLEOTIDE SEQUENCE [LARGE SCALE GENOMIC DNA]</scope>
    <source>
        <strain evidence="2">CGMCC 1.10121</strain>
    </source>
</reference>
<dbReference type="RefSeq" id="WP_139246560.1">
    <property type="nucleotide sequence ID" value="NZ_FODV01000003.1"/>
</dbReference>
<organism evidence="1 2">
    <name type="scientific">Halogranum amylolyticum</name>
    <dbReference type="NCBI Taxonomy" id="660520"/>
    <lineage>
        <taxon>Archaea</taxon>
        <taxon>Methanobacteriati</taxon>
        <taxon>Methanobacteriota</taxon>
        <taxon>Stenosarchaea group</taxon>
        <taxon>Halobacteria</taxon>
        <taxon>Halobacteriales</taxon>
        <taxon>Haloferacaceae</taxon>
    </lineage>
</organism>